<dbReference type="KEGG" id="slc:SL103_28475"/>
<evidence type="ECO:0000259" key="1">
    <source>
        <dbReference type="Pfam" id="PF05685"/>
    </source>
</evidence>
<organism evidence="2 3">
    <name type="scientific">Streptomyces lydicus</name>
    <dbReference type="NCBI Taxonomy" id="47763"/>
    <lineage>
        <taxon>Bacteria</taxon>
        <taxon>Bacillati</taxon>
        <taxon>Actinomycetota</taxon>
        <taxon>Actinomycetes</taxon>
        <taxon>Kitasatosporales</taxon>
        <taxon>Streptomycetaceae</taxon>
        <taxon>Streptomyces</taxon>
    </lineage>
</organism>
<gene>
    <name evidence="2" type="ORF">SL103_28475</name>
</gene>
<dbReference type="CDD" id="cd06260">
    <property type="entry name" value="DUF820-like"/>
    <property type="match status" value="1"/>
</dbReference>
<sequence>MQTEEMRRFEEIDAAFPDYHAEMIDGGVYLSTVVTSPHGNVIPAVASQLIGEWSVMTRVDTVHEGWHGKTLLRPDFSVAGPSYRGTRLKQFPADEVILVSEVVSESNPENDTDKKVKKYAQAGIPYYLIVNPIEGKCLLYSLPEGEHYRASLETDFGKPVPLGEPFDLALDTSALYTY</sequence>
<accession>A0A1D7VSA8</accession>
<dbReference type="PANTHER" id="PTHR35400">
    <property type="entry name" value="SLR1083 PROTEIN"/>
    <property type="match status" value="1"/>
</dbReference>
<keyword evidence="3" id="KW-1185">Reference proteome</keyword>
<proteinExistence type="predicted"/>
<dbReference type="InterPro" id="IPR008538">
    <property type="entry name" value="Uma2"/>
</dbReference>
<dbReference type="Gene3D" id="3.90.1570.10">
    <property type="entry name" value="tt1808, chain A"/>
    <property type="match status" value="1"/>
</dbReference>
<name>A0A1D7VSA8_9ACTN</name>
<dbReference type="Proteomes" id="UP000094094">
    <property type="component" value="Chromosome"/>
</dbReference>
<protein>
    <recommendedName>
        <fullName evidence="1">Putative restriction endonuclease domain-containing protein</fullName>
    </recommendedName>
</protein>
<dbReference type="InterPro" id="IPR012296">
    <property type="entry name" value="Nuclease_put_TT1808"/>
</dbReference>
<feature type="domain" description="Putative restriction endonuclease" evidence="1">
    <location>
        <begin position="9"/>
        <end position="166"/>
    </location>
</feature>
<evidence type="ECO:0000313" key="3">
    <source>
        <dbReference type="Proteomes" id="UP000094094"/>
    </source>
</evidence>
<reference evidence="2 3" key="1">
    <citation type="submission" date="2016-09" db="EMBL/GenBank/DDBJ databases">
        <title>Complete genome sequencing of Streptomyces lydicus 103 and metabolic pathways analysis of antibiotic biosynthesis.</title>
        <authorList>
            <person name="Jia N."/>
            <person name="Ding M.-Z."/>
            <person name="Gao F."/>
            <person name="Yuan Y.-J."/>
        </authorList>
    </citation>
    <scope>NUCLEOTIDE SEQUENCE [LARGE SCALE GENOMIC DNA]</scope>
    <source>
        <strain evidence="2 3">103</strain>
    </source>
</reference>
<evidence type="ECO:0000313" key="2">
    <source>
        <dbReference type="EMBL" id="AOP49656.1"/>
    </source>
</evidence>
<dbReference type="PANTHER" id="PTHR35400:SF3">
    <property type="entry name" value="SLL1072 PROTEIN"/>
    <property type="match status" value="1"/>
</dbReference>
<dbReference type="InterPro" id="IPR011335">
    <property type="entry name" value="Restrct_endonuc-II-like"/>
</dbReference>
<dbReference type="EMBL" id="CP017157">
    <property type="protein sequence ID" value="AOP49656.1"/>
    <property type="molecule type" value="Genomic_DNA"/>
</dbReference>
<dbReference type="SUPFAM" id="SSF52980">
    <property type="entry name" value="Restriction endonuclease-like"/>
    <property type="match status" value="1"/>
</dbReference>
<dbReference type="Pfam" id="PF05685">
    <property type="entry name" value="Uma2"/>
    <property type="match status" value="1"/>
</dbReference>
<dbReference type="AlphaFoldDB" id="A0A1D7VSA8"/>